<dbReference type="AlphaFoldDB" id="A0A7S1G104"/>
<dbReference type="GO" id="GO:0002939">
    <property type="term" value="P:tRNA N1-guanine methylation"/>
    <property type="evidence" value="ECO:0007669"/>
    <property type="project" value="TreeGrafter"/>
</dbReference>
<dbReference type="GO" id="GO:0052906">
    <property type="term" value="F:tRNA (guanine(37)-N1)-methyltransferase activity"/>
    <property type="evidence" value="ECO:0007669"/>
    <property type="project" value="UniProtKB-UniRule"/>
</dbReference>
<keyword evidence="7 10" id="KW-0496">Mitochondrion</keyword>
<accession>A0A7S1G104</accession>
<dbReference type="GO" id="GO:0005634">
    <property type="term" value="C:nucleus"/>
    <property type="evidence" value="ECO:0007669"/>
    <property type="project" value="UniProtKB-SubCell"/>
</dbReference>
<name>A0A7S1G104_9STRA</name>
<dbReference type="GO" id="GO:0070901">
    <property type="term" value="P:mitochondrial tRNA methylation"/>
    <property type="evidence" value="ECO:0007669"/>
    <property type="project" value="UniProtKB-ARBA"/>
</dbReference>
<feature type="region of interest" description="Disordered" evidence="11">
    <location>
        <begin position="58"/>
        <end position="77"/>
    </location>
</feature>
<feature type="binding site" evidence="10">
    <location>
        <begin position="370"/>
        <end position="371"/>
    </location>
    <ligand>
        <name>S-adenosyl-L-methionine</name>
        <dbReference type="ChEBI" id="CHEBI:59789"/>
    </ligand>
</feature>
<keyword evidence="3 10" id="KW-0489">Methyltransferase</keyword>
<evidence type="ECO:0000256" key="3">
    <source>
        <dbReference type="ARBA" id="ARBA00022603"/>
    </source>
</evidence>
<dbReference type="HAMAP" id="MF_03152">
    <property type="entry name" value="TRM5"/>
    <property type="match status" value="1"/>
</dbReference>
<dbReference type="Gene3D" id="3.40.50.150">
    <property type="entry name" value="Vaccinia Virus protein VP39"/>
    <property type="match status" value="1"/>
</dbReference>
<dbReference type="InterPro" id="IPR029063">
    <property type="entry name" value="SAM-dependent_MTases_sf"/>
</dbReference>
<evidence type="ECO:0000256" key="5">
    <source>
        <dbReference type="ARBA" id="ARBA00022691"/>
    </source>
</evidence>
<dbReference type="EC" id="2.1.1.228" evidence="10"/>
<feature type="binding site" evidence="10">
    <location>
        <position position="330"/>
    </location>
    <ligand>
        <name>S-adenosyl-L-methionine</name>
        <dbReference type="ChEBI" id="CHEBI:59789"/>
    </ligand>
</feature>
<gene>
    <name evidence="13" type="ORF">CHYS00102_LOCUS29329</name>
</gene>
<comment type="similarity">
    <text evidence="10">Belongs to the TRM5 / TYW2 family.</text>
</comment>
<proteinExistence type="inferred from homology"/>
<evidence type="ECO:0000259" key="12">
    <source>
        <dbReference type="PROSITE" id="PS51684"/>
    </source>
</evidence>
<keyword evidence="8 10" id="KW-0539">Nucleus</keyword>
<dbReference type="InterPro" id="IPR030382">
    <property type="entry name" value="MeTrfase_TRM5/TYW2"/>
</dbReference>
<dbReference type="PANTHER" id="PTHR23245">
    <property type="entry name" value="TRNA METHYLTRANSFERASE"/>
    <property type="match status" value="1"/>
</dbReference>
<dbReference type="GO" id="GO:0005759">
    <property type="term" value="C:mitochondrial matrix"/>
    <property type="evidence" value="ECO:0007669"/>
    <property type="project" value="UniProtKB-SubCell"/>
</dbReference>
<keyword evidence="6 10" id="KW-0819">tRNA processing</keyword>
<evidence type="ECO:0000313" key="13">
    <source>
        <dbReference type="EMBL" id="CAD8902110.1"/>
    </source>
</evidence>
<evidence type="ECO:0000256" key="1">
    <source>
        <dbReference type="ARBA" id="ARBA00009775"/>
    </source>
</evidence>
<keyword evidence="5 10" id="KW-0949">S-adenosyl-L-methionine</keyword>
<comment type="similarity">
    <text evidence="1">Belongs to the class I-like SAM-binding methyltransferase superfamily. TRM5/TYW2 family.</text>
</comment>
<dbReference type="Gene3D" id="3.30.300.110">
    <property type="entry name" value="Met-10+ protein-like domains"/>
    <property type="match status" value="1"/>
</dbReference>
<evidence type="ECO:0000256" key="11">
    <source>
        <dbReference type="SAM" id="MobiDB-lite"/>
    </source>
</evidence>
<comment type="catalytic activity">
    <reaction evidence="9 10">
        <text>guanosine(37) in tRNA + S-adenosyl-L-methionine = N(1)-methylguanosine(37) in tRNA + S-adenosyl-L-homocysteine + H(+)</text>
        <dbReference type="Rhea" id="RHEA:36899"/>
        <dbReference type="Rhea" id="RHEA-COMP:10145"/>
        <dbReference type="Rhea" id="RHEA-COMP:10147"/>
        <dbReference type="ChEBI" id="CHEBI:15378"/>
        <dbReference type="ChEBI" id="CHEBI:57856"/>
        <dbReference type="ChEBI" id="CHEBI:59789"/>
        <dbReference type="ChEBI" id="CHEBI:73542"/>
        <dbReference type="ChEBI" id="CHEBI:74269"/>
        <dbReference type="EC" id="2.1.1.228"/>
    </reaction>
</comment>
<evidence type="ECO:0000256" key="8">
    <source>
        <dbReference type="ARBA" id="ARBA00023242"/>
    </source>
</evidence>
<dbReference type="InterPro" id="IPR025792">
    <property type="entry name" value="tRNA_Gua_MeTrfase_euk"/>
</dbReference>
<evidence type="ECO:0000256" key="4">
    <source>
        <dbReference type="ARBA" id="ARBA00022679"/>
    </source>
</evidence>
<dbReference type="Pfam" id="PF02475">
    <property type="entry name" value="TRM5-TYW2_MTfase"/>
    <property type="match status" value="1"/>
</dbReference>
<evidence type="ECO:0000256" key="9">
    <source>
        <dbReference type="ARBA" id="ARBA00047783"/>
    </source>
</evidence>
<keyword evidence="4 10" id="KW-0808">Transferase</keyword>
<dbReference type="InterPro" id="IPR056744">
    <property type="entry name" value="TRM5/TYW2-like_N"/>
</dbReference>
<evidence type="ECO:0000256" key="6">
    <source>
        <dbReference type="ARBA" id="ARBA00022694"/>
    </source>
</evidence>
<keyword evidence="2 10" id="KW-0963">Cytoplasm</keyword>
<dbReference type="Pfam" id="PF25133">
    <property type="entry name" value="TYW2_N_2"/>
    <property type="match status" value="1"/>
</dbReference>
<comment type="caution">
    <text evidence="10">Lacks conserved residue(s) required for the propagation of feature annotation.</text>
</comment>
<protein>
    <recommendedName>
        <fullName evidence="10">tRNA (guanine(37)-N1)-methyltransferase</fullName>
        <ecNumber evidence="10">2.1.1.228</ecNumber>
    </recommendedName>
    <alternativeName>
        <fullName evidence="10">M1G-methyltransferase</fullName>
    </alternativeName>
    <alternativeName>
        <fullName evidence="10">tRNA [GM37] methyltransferase</fullName>
    </alternativeName>
    <alternativeName>
        <fullName evidence="10">tRNA methyltransferase 5 homolog</fullName>
    </alternativeName>
</protein>
<dbReference type="SUPFAM" id="SSF53335">
    <property type="entry name" value="S-adenosyl-L-methionine-dependent methyltransferases"/>
    <property type="match status" value="1"/>
</dbReference>
<comment type="function">
    <text evidence="10">Specifically methylates the N1 position of guanosine-37 in various cytoplasmic and mitochondrial tRNAs. Methylation is not dependent on the nature of the nucleoside 5' of the target nucleoside. This is the first step in the biosynthesis of wybutosine (yW), a modified base adjacent to the anticodon of tRNAs and required for accurate decoding.</text>
</comment>
<dbReference type="PROSITE" id="PS51684">
    <property type="entry name" value="SAM_MT_TRM5_TYW2"/>
    <property type="match status" value="1"/>
</dbReference>
<dbReference type="CDD" id="cd02440">
    <property type="entry name" value="AdoMet_MTases"/>
    <property type="match status" value="1"/>
</dbReference>
<evidence type="ECO:0000256" key="2">
    <source>
        <dbReference type="ARBA" id="ARBA00022490"/>
    </source>
</evidence>
<organism evidence="13">
    <name type="scientific">Corethron hystrix</name>
    <dbReference type="NCBI Taxonomy" id="216773"/>
    <lineage>
        <taxon>Eukaryota</taxon>
        <taxon>Sar</taxon>
        <taxon>Stramenopiles</taxon>
        <taxon>Ochrophyta</taxon>
        <taxon>Bacillariophyta</taxon>
        <taxon>Coscinodiscophyceae</taxon>
        <taxon>Corethrophycidae</taxon>
        <taxon>Corethrales</taxon>
        <taxon>Corethraceae</taxon>
        <taxon>Corethron</taxon>
    </lineage>
</organism>
<dbReference type="InterPro" id="IPR056743">
    <property type="entry name" value="TRM5-TYW2-like_MTfase"/>
</dbReference>
<dbReference type="FunFam" id="3.30.300.110:FF:000001">
    <property type="entry name" value="tRNA (guanine(37)-N1)-methyltransferase"/>
    <property type="match status" value="1"/>
</dbReference>
<feature type="binding site" evidence="10">
    <location>
        <position position="423"/>
    </location>
    <ligand>
        <name>S-adenosyl-L-methionine</name>
        <dbReference type="ChEBI" id="CHEBI:59789"/>
    </ligand>
</feature>
<sequence length="536" mass="59781">MAPVRSSRIWRRTSLSFSRALPSWRRKRHGVSPLLQPNHFSSSCFPFRGTFYKTSRPFSAVGRGDGGETEDSSDVDDRERATVLFSSSDLDAHDNIIPLRIDEDLKRSIARTTYYPTIVVPARYAHDVVKNPNLCGQLAKFDGWNVRPRPRIVRKPEKGSTKYDVDTRVVLLDPAVTENVEEDESLHPHLLRDAREYLLSIGAVRGEAVPVQVGYDQLPLSDILSAVLPEHAHPPPSSFEMIGHVAHLNLKPIHAPYGHLIGQVIADRFGPAIRTVVNKVGEVGGPHRTYSMDTLAGNPDDTYVSLSEGGVKIKFDLRKVYWCSRLQGERDRMVRTEFHQNQIIADAFCGVGAVVLRAAKELNCTILANDINPSACRYARENARMNNLARRNFHVCCGGAEAFIRSLGDVRSHPRLPDHLVMNFPLASTDFLSELRWWPNNADVTPLVHLYTFARGDSERTAEEAATDAVADALLPEGGYTVPTIHRKGYLDSLGCGLRTHEVRDVAPGKVVFCITFRATPALIRHMQGDFVDMPI</sequence>
<comment type="subcellular location">
    <subcellularLocation>
        <location evidence="10">Mitochondrion matrix</location>
    </subcellularLocation>
    <subcellularLocation>
        <location evidence="10">Nucleus</location>
    </subcellularLocation>
    <subcellularLocation>
        <location evidence="10">Cytoplasm</location>
    </subcellularLocation>
    <text evidence="10">Predominantly in the mitochondria and in the nucleus.</text>
</comment>
<feature type="domain" description="SAM-dependent methyltransferase TRM5/TYW2-type" evidence="12">
    <location>
        <begin position="239"/>
        <end position="521"/>
    </location>
</feature>
<reference evidence="13" key="1">
    <citation type="submission" date="2021-01" db="EMBL/GenBank/DDBJ databases">
        <authorList>
            <person name="Corre E."/>
            <person name="Pelletier E."/>
            <person name="Niang G."/>
            <person name="Scheremetjew M."/>
            <person name="Finn R."/>
            <person name="Kale V."/>
            <person name="Holt S."/>
            <person name="Cochrane G."/>
            <person name="Meng A."/>
            <person name="Brown T."/>
            <person name="Cohen L."/>
        </authorList>
    </citation>
    <scope>NUCLEOTIDE SEQUENCE</scope>
    <source>
        <strain evidence="13">308</strain>
    </source>
</reference>
<dbReference type="PANTHER" id="PTHR23245:SF43">
    <property type="entry name" value="TRNA (GUANINE(37)-N1)-METHYLTRANSFERASE 2"/>
    <property type="match status" value="1"/>
</dbReference>
<dbReference type="EMBL" id="HBFR01040098">
    <property type="protein sequence ID" value="CAD8902110.1"/>
    <property type="molecule type" value="Transcribed_RNA"/>
</dbReference>
<evidence type="ECO:0000256" key="10">
    <source>
        <dbReference type="HAMAP-Rule" id="MF_03152"/>
    </source>
</evidence>
<comment type="subunit">
    <text evidence="10">Monomer.</text>
</comment>
<evidence type="ECO:0000256" key="7">
    <source>
        <dbReference type="ARBA" id="ARBA00023128"/>
    </source>
</evidence>